<evidence type="ECO:0000259" key="8">
    <source>
        <dbReference type="Pfam" id="PF05840"/>
    </source>
</evidence>
<dbReference type="RefSeq" id="WP_120809818.1">
    <property type="nucleotide sequence ID" value="NZ_RBID01000011.1"/>
</dbReference>
<dbReference type="InterPro" id="IPR008766">
    <property type="entry name" value="Replication_gene_A-like"/>
</dbReference>
<dbReference type="GO" id="GO:0006260">
    <property type="term" value="P:DNA replication"/>
    <property type="evidence" value="ECO:0007669"/>
    <property type="project" value="UniProtKB-KW"/>
</dbReference>
<evidence type="ECO:0000256" key="4">
    <source>
        <dbReference type="ARBA" id="ARBA00022722"/>
    </source>
</evidence>
<comment type="function">
    <text evidence="1">Possible endonuclease which induces a single-strand cut and initiates DNA replication.</text>
</comment>
<accession>A0A495BII0</accession>
<evidence type="ECO:0000256" key="7">
    <source>
        <dbReference type="SAM" id="MobiDB-lite"/>
    </source>
</evidence>
<protein>
    <submittedName>
        <fullName evidence="9">Bacteriophage replication gene A protein</fullName>
    </submittedName>
</protein>
<feature type="region of interest" description="Disordered" evidence="7">
    <location>
        <begin position="709"/>
        <end position="750"/>
    </location>
</feature>
<gene>
    <name evidence="9" type="ORF">C8E02_0931</name>
</gene>
<keyword evidence="3" id="KW-0235">DNA replication</keyword>
<feature type="domain" description="Replication gene A protein-like" evidence="8">
    <location>
        <begin position="122"/>
        <end position="370"/>
    </location>
</feature>
<evidence type="ECO:0000256" key="1">
    <source>
        <dbReference type="ARBA" id="ARBA00003293"/>
    </source>
</evidence>
<dbReference type="EMBL" id="RBID01000011">
    <property type="protein sequence ID" value="RKQ61164.1"/>
    <property type="molecule type" value="Genomic_DNA"/>
</dbReference>
<comment type="similarity">
    <text evidence="2">Belongs to the phage GPA family.</text>
</comment>
<comment type="caution">
    <text evidence="9">The sequence shown here is derived from an EMBL/GenBank/DDBJ whole genome shotgun (WGS) entry which is preliminary data.</text>
</comment>
<sequence length="764" mass="84505">MIDAALNEKRRLASLPVAKWVEEQIGILPRRMAQDVRRAYGRRAKGDSDALRAANLWLLRLVKGVPAGVDLTASDADLIEKAGKLSGFVQQQQYRGRDLAWLNAFAVANGAPMPAGDDDAAKWARMSDAGWWRRQLRRSLAVACETLAIDIGHVHKRAGLYCSHDAMRRRAAQKRRNRALLQSMVAVNELGQQYTLEELSAVSTSNPDIRKAELMTRIVGFELIAKGVGHAAEFYTLTCPSKFHAFIKVGEKAVKPNPKYDPENKPREAQQYLCGVWSRIRAELHRKDIKIYGFRVVEPHHDGTPHWHMLMFMEQRHVDTVRAVMRKHAMKMDGNEPGAEKHRFTVKAIDWSEGSAVGYISKYISKNVDGLKTTGDSVGDDHEAVPGTDASETACRVEGWAATWRSRQFQQIGGAPVMIWRELRRWQAGEVDEAEKLGAALWRELRGLPPVTSVLDDAVAAADAGHWNTFIRLMGGPTVKRADLPLTLWKVAHAEARNRYGEARPDVTKGVMEFETGAVAISRVHEWVLQRSGEAASPRSPVNNCTESAETAEFKPEFKPEWLEWLDSINSGQPLNMPEEVREALEENFFPDWCGEDELPSWVGAHDQPAHLKADAVPRYREAVQRKTETRRAIDDAGGVTQYIQQVQDAATMARRISWALVKGRQHVAGWHQQGIAGIKPHEGTRKTQGGSAAAGIVDHDQRATAGEGLRQAGGDHDRLHRATPAGSVGHGGSANQGHPPAAGQGAGAGNPIERARAWLKATC</sequence>
<name>A0A495BII0_VOGIN</name>
<proteinExistence type="inferred from homology"/>
<dbReference type="GO" id="GO:0016787">
    <property type="term" value="F:hydrolase activity"/>
    <property type="evidence" value="ECO:0007669"/>
    <property type="project" value="UniProtKB-KW"/>
</dbReference>
<dbReference type="Pfam" id="PF05840">
    <property type="entry name" value="Phage_GPA"/>
    <property type="match status" value="1"/>
</dbReference>
<evidence type="ECO:0000313" key="10">
    <source>
        <dbReference type="Proteomes" id="UP000279384"/>
    </source>
</evidence>
<reference evidence="9 10" key="1">
    <citation type="submission" date="2018-10" db="EMBL/GenBank/DDBJ databases">
        <title>Genomic Encyclopedia of Type Strains, Phase IV (KMG-IV): sequencing the most valuable type-strain genomes for metagenomic binning, comparative biology and taxonomic classification.</title>
        <authorList>
            <person name="Goeker M."/>
        </authorList>
    </citation>
    <scope>NUCLEOTIDE SEQUENCE [LARGE SCALE GENOMIC DNA]</scope>
    <source>
        <strain evidence="9 10">DSM 3303</strain>
    </source>
</reference>
<organism evidence="9 10">
    <name type="scientific">Vogesella indigofera</name>
    <name type="common">Pseudomonas indigofera</name>
    <dbReference type="NCBI Taxonomy" id="45465"/>
    <lineage>
        <taxon>Bacteria</taxon>
        <taxon>Pseudomonadati</taxon>
        <taxon>Pseudomonadota</taxon>
        <taxon>Betaproteobacteria</taxon>
        <taxon>Neisseriales</taxon>
        <taxon>Chromobacteriaceae</taxon>
        <taxon>Vogesella</taxon>
    </lineage>
</organism>
<keyword evidence="4" id="KW-0540">Nuclease</keyword>
<dbReference type="Proteomes" id="UP000279384">
    <property type="component" value="Unassembled WGS sequence"/>
</dbReference>
<keyword evidence="6" id="KW-0378">Hydrolase</keyword>
<evidence type="ECO:0000256" key="2">
    <source>
        <dbReference type="ARBA" id="ARBA00009260"/>
    </source>
</evidence>
<dbReference type="GO" id="GO:0004519">
    <property type="term" value="F:endonuclease activity"/>
    <property type="evidence" value="ECO:0007669"/>
    <property type="project" value="UniProtKB-KW"/>
</dbReference>
<evidence type="ECO:0000256" key="5">
    <source>
        <dbReference type="ARBA" id="ARBA00022759"/>
    </source>
</evidence>
<dbReference type="AlphaFoldDB" id="A0A495BII0"/>
<keyword evidence="5" id="KW-0255">Endonuclease</keyword>
<evidence type="ECO:0000256" key="6">
    <source>
        <dbReference type="ARBA" id="ARBA00022801"/>
    </source>
</evidence>
<evidence type="ECO:0000256" key="3">
    <source>
        <dbReference type="ARBA" id="ARBA00022705"/>
    </source>
</evidence>
<evidence type="ECO:0000313" key="9">
    <source>
        <dbReference type="EMBL" id="RKQ61164.1"/>
    </source>
</evidence>